<dbReference type="PROSITE" id="PS50026">
    <property type="entry name" value="EGF_3"/>
    <property type="match status" value="1"/>
</dbReference>
<keyword evidence="4" id="KW-1133">Transmembrane helix</keyword>
<keyword evidence="3" id="KW-0245">EGF-like domain</keyword>
<dbReference type="GO" id="GO:0005524">
    <property type="term" value="F:ATP binding"/>
    <property type="evidence" value="ECO:0007669"/>
    <property type="project" value="UniProtKB-KW"/>
</dbReference>
<dbReference type="GO" id="GO:0016301">
    <property type="term" value="F:kinase activity"/>
    <property type="evidence" value="ECO:0007669"/>
    <property type="project" value="TreeGrafter"/>
</dbReference>
<gene>
    <name evidence="7" type="ORF">GH714_005475</name>
    <name evidence="8" type="ORF">GH714_005499</name>
    <name evidence="9" type="ORF">GH714_013204</name>
    <name evidence="10" type="ORF">GH714_013262</name>
</gene>
<proteinExistence type="predicted"/>
<keyword evidence="1" id="KW-0547">Nucleotide-binding</keyword>
<evidence type="ECO:0000259" key="6">
    <source>
        <dbReference type="PROSITE" id="PS50026"/>
    </source>
</evidence>
<evidence type="ECO:0000313" key="11">
    <source>
        <dbReference type="Proteomes" id="UP000467840"/>
    </source>
</evidence>
<comment type="caution">
    <text evidence="3">Lacks conserved residue(s) required for the propagation of feature annotation.</text>
</comment>
<dbReference type="EMBL" id="JAAGAX010000018">
    <property type="protein sequence ID" value="KAF2283646.1"/>
    <property type="molecule type" value="Genomic_DNA"/>
</dbReference>
<evidence type="ECO:0000313" key="7">
    <source>
        <dbReference type="EMBL" id="KAF2283437.1"/>
    </source>
</evidence>
<evidence type="ECO:0000256" key="1">
    <source>
        <dbReference type="ARBA" id="ARBA00022741"/>
    </source>
</evidence>
<reference evidence="8 11" key="1">
    <citation type="journal article" date="2020" name="Mol. Plant">
        <title>The Chromosome-Based Rubber Tree Genome Provides New Insights into Spurge Genome Evolution and Rubber Biosynthesis.</title>
        <authorList>
            <person name="Liu J."/>
            <person name="Shi C."/>
            <person name="Shi C.C."/>
            <person name="Li W."/>
            <person name="Zhang Q.J."/>
            <person name="Zhang Y."/>
            <person name="Li K."/>
            <person name="Lu H.F."/>
            <person name="Shi C."/>
            <person name="Zhu S.T."/>
            <person name="Xiao Z.Y."/>
            <person name="Nan H."/>
            <person name="Yue Y."/>
            <person name="Zhu X.G."/>
            <person name="Wu Y."/>
            <person name="Hong X.N."/>
            <person name="Fan G.Y."/>
            <person name="Tong Y."/>
            <person name="Zhang D."/>
            <person name="Mao C.L."/>
            <person name="Liu Y.L."/>
            <person name="Hao S.J."/>
            <person name="Liu W.Q."/>
            <person name="Lv M.Q."/>
            <person name="Zhang H.B."/>
            <person name="Liu Y."/>
            <person name="Hu-Tang G.R."/>
            <person name="Wang J.P."/>
            <person name="Wang J.H."/>
            <person name="Sun Y.H."/>
            <person name="Ni S.B."/>
            <person name="Chen W.B."/>
            <person name="Zhang X.C."/>
            <person name="Jiao Y.N."/>
            <person name="Eichler E.E."/>
            <person name="Li G.H."/>
            <person name="Liu X."/>
            <person name="Gao L.Z."/>
        </authorList>
    </citation>
    <scope>NUCLEOTIDE SEQUENCE [LARGE SCALE GENOMIC DNA]</scope>
    <source>
        <strain evidence="11">cv. GT1</strain>
        <tissue evidence="8">Leaf</tissue>
    </source>
</reference>
<evidence type="ECO:0000256" key="3">
    <source>
        <dbReference type="PROSITE-ProRule" id="PRU00076"/>
    </source>
</evidence>
<keyword evidence="5" id="KW-0732">Signal</keyword>
<name>A0A6A6K5G8_HEVBR</name>
<feature type="chain" id="PRO_5033526631" description="EGF-like domain-containing protein" evidence="5">
    <location>
        <begin position="27"/>
        <end position="451"/>
    </location>
</feature>
<organism evidence="8 11">
    <name type="scientific">Hevea brasiliensis</name>
    <name type="common">Para rubber tree</name>
    <name type="synonym">Siphonia brasiliensis</name>
    <dbReference type="NCBI Taxonomy" id="3981"/>
    <lineage>
        <taxon>Eukaryota</taxon>
        <taxon>Viridiplantae</taxon>
        <taxon>Streptophyta</taxon>
        <taxon>Embryophyta</taxon>
        <taxon>Tracheophyta</taxon>
        <taxon>Spermatophyta</taxon>
        <taxon>Magnoliopsida</taxon>
        <taxon>eudicotyledons</taxon>
        <taxon>Gunneridae</taxon>
        <taxon>Pentapetalae</taxon>
        <taxon>rosids</taxon>
        <taxon>fabids</taxon>
        <taxon>Malpighiales</taxon>
        <taxon>Euphorbiaceae</taxon>
        <taxon>Crotonoideae</taxon>
        <taxon>Micrandreae</taxon>
        <taxon>Hevea</taxon>
    </lineage>
</organism>
<evidence type="ECO:0000256" key="4">
    <source>
        <dbReference type="SAM" id="Phobius"/>
    </source>
</evidence>
<evidence type="ECO:0000313" key="10">
    <source>
        <dbReference type="EMBL" id="KAF2283652.1"/>
    </source>
</evidence>
<dbReference type="PANTHER" id="PTHR46008:SF62">
    <property type="entry name" value="PROTEIN KINASE DOMAIN-CONTAINING PROTEIN"/>
    <property type="match status" value="1"/>
</dbReference>
<evidence type="ECO:0000313" key="8">
    <source>
        <dbReference type="EMBL" id="KAF2283438.1"/>
    </source>
</evidence>
<evidence type="ECO:0000256" key="5">
    <source>
        <dbReference type="SAM" id="SignalP"/>
    </source>
</evidence>
<evidence type="ECO:0000313" key="9">
    <source>
        <dbReference type="EMBL" id="KAF2283646.1"/>
    </source>
</evidence>
<comment type="caution">
    <text evidence="8">The sequence shown here is derived from an EMBL/GenBank/DDBJ whole genome shotgun (WGS) entry which is preliminary data.</text>
</comment>
<dbReference type="InterPro" id="IPR000742">
    <property type="entry name" value="EGF"/>
</dbReference>
<keyword evidence="4" id="KW-0472">Membrane</keyword>
<accession>A0A6A6K5G8</accession>
<dbReference type="Gene3D" id="1.10.510.10">
    <property type="entry name" value="Transferase(Phosphotransferase) domain 1"/>
    <property type="match status" value="1"/>
</dbReference>
<dbReference type="EMBL" id="JAAGAX010000018">
    <property type="protein sequence ID" value="KAF2283652.1"/>
    <property type="molecule type" value="Genomic_DNA"/>
</dbReference>
<sequence length="451" mass="49382">MISEGAQLALIIISSIFLVTSTKVHSHNSSIHCQKSCGTGDSVRWVPYPFGFSDGCSIRLNCTQRTGEIKIGDFQVQNITPNGILMILPAECNRILESIKPLFGQYYAPAWRNGLLLQNCSRSLNNCLVRTSSFSNQFDIQRCDSKSDNINCYSQQKLGMDILRYENLSSTNCEFLFSSFAVGSSNDLQLSLEFERIQLDWWLEGNCTANSCAKNGNCTIVTLSNGKNGHRCQCNEGFAGDGFKVKPGDGAEGCRRVSGCNASKYMNGKCGGTTRVGVLVGGLIAGALLMAGLALICYFVRRRSTSLRHSEVNLAALAIDRIGRGCVDEIIDPYLDPHRDAWTLSSIHNVAELAFRCLAFHRDMRPTMMEVAEELELIRLSAWVPNMYSASSAASFCSSPDNGSEKSLGVSSVKKTGVASWRLLVPQRAADHLTSLEEVKDPGFCARSLVK</sequence>
<dbReference type="AlphaFoldDB" id="A0A6A6K5G8"/>
<evidence type="ECO:0000256" key="2">
    <source>
        <dbReference type="ARBA" id="ARBA00022840"/>
    </source>
</evidence>
<feature type="transmembrane region" description="Helical" evidence="4">
    <location>
        <begin position="276"/>
        <end position="300"/>
    </location>
</feature>
<feature type="domain" description="EGF-like" evidence="6">
    <location>
        <begin position="203"/>
        <end position="244"/>
    </location>
</feature>
<dbReference type="Proteomes" id="UP000467840">
    <property type="component" value="Chromosome 12"/>
</dbReference>
<dbReference type="EMBL" id="JAAGAX010000018">
    <property type="protein sequence ID" value="KAF2283437.1"/>
    <property type="molecule type" value="Genomic_DNA"/>
</dbReference>
<keyword evidence="11" id="KW-1185">Reference proteome</keyword>
<feature type="signal peptide" evidence="5">
    <location>
        <begin position="1"/>
        <end position="26"/>
    </location>
</feature>
<dbReference type="EMBL" id="JAAGAX010000018">
    <property type="protein sequence ID" value="KAF2283438.1"/>
    <property type="molecule type" value="Genomic_DNA"/>
</dbReference>
<keyword evidence="2" id="KW-0067">ATP-binding</keyword>
<keyword evidence="4" id="KW-0812">Transmembrane</keyword>
<protein>
    <recommendedName>
        <fullName evidence="6">EGF-like domain-containing protein</fullName>
    </recommendedName>
</protein>
<dbReference type="PANTHER" id="PTHR46008">
    <property type="entry name" value="LEAF RUST 10 DISEASE-RESISTANCE LOCUS RECEPTOR-LIKE PROTEIN KINASE-LIKE 1.4"/>
    <property type="match status" value="1"/>
</dbReference>